<organism evidence="1 2">
    <name type="scientific">Dyella choica</name>
    <dbReference type="NCBI Taxonomy" id="1927959"/>
    <lineage>
        <taxon>Bacteria</taxon>
        <taxon>Pseudomonadati</taxon>
        <taxon>Pseudomonadota</taxon>
        <taxon>Gammaproteobacteria</taxon>
        <taxon>Lysobacterales</taxon>
        <taxon>Rhodanobacteraceae</taxon>
        <taxon>Dyella</taxon>
    </lineage>
</organism>
<dbReference type="AlphaFoldDB" id="A0A432M235"/>
<proteinExistence type="predicted"/>
<dbReference type="Proteomes" id="UP000274358">
    <property type="component" value="Unassembled WGS sequence"/>
</dbReference>
<reference evidence="1 2" key="1">
    <citation type="submission" date="2018-12" db="EMBL/GenBank/DDBJ databases">
        <title>Dyella dinghuensis sp. nov. DHOA06 and Dyella choica sp. nov. 4M-K27, isolated from forest soil.</title>
        <authorList>
            <person name="Qiu L.-H."/>
            <person name="Gao Z.-H."/>
        </authorList>
    </citation>
    <scope>NUCLEOTIDE SEQUENCE [LARGE SCALE GENOMIC DNA]</scope>
    <source>
        <strain evidence="1 2">4M-K27</strain>
    </source>
</reference>
<accession>A0A432M235</accession>
<comment type="caution">
    <text evidence="1">The sequence shown here is derived from an EMBL/GenBank/DDBJ whole genome shotgun (WGS) entry which is preliminary data.</text>
</comment>
<protein>
    <submittedName>
        <fullName evidence="1">DUF4160 domain-containing protein</fullName>
    </submittedName>
</protein>
<dbReference type="EMBL" id="RYYV01000016">
    <property type="protein sequence ID" value="RUL72205.1"/>
    <property type="molecule type" value="Genomic_DNA"/>
</dbReference>
<sequence length="142" mass="16174">MQVCKYAGLVLAVLTCDEHCPPHVHVGASGWRARFKFSFWHNSVCLWDVVPVQNRPSAKVLEGLRQTLMKPAHLSKAREVWWSSMRTMCLDSLQWDVRAQEVVSPKAKRASAINIQSARFDAAKYQTILRLEGQPESLELEL</sequence>
<evidence type="ECO:0000313" key="1">
    <source>
        <dbReference type="EMBL" id="RUL72205.1"/>
    </source>
</evidence>
<evidence type="ECO:0000313" key="2">
    <source>
        <dbReference type="Proteomes" id="UP000274358"/>
    </source>
</evidence>
<name>A0A432M235_9GAMM</name>
<gene>
    <name evidence="1" type="ORF">EKH80_17940</name>
</gene>
<keyword evidence="2" id="KW-1185">Reference proteome</keyword>